<accession>G0USZ7</accession>
<name>G0USZ7_TRYCI</name>
<evidence type="ECO:0000256" key="1">
    <source>
        <dbReference type="SAM" id="MobiDB-lite"/>
    </source>
</evidence>
<reference evidence="2" key="1">
    <citation type="journal article" date="2012" name="Proc. Natl. Acad. Sci. U.S.A.">
        <title>Antigenic diversity is generated by distinct evolutionary mechanisms in African trypanosome species.</title>
        <authorList>
            <person name="Jackson A.P."/>
            <person name="Berry A."/>
            <person name="Aslett M."/>
            <person name="Allison H.C."/>
            <person name="Burton P."/>
            <person name="Vavrova-Anderson J."/>
            <person name="Brown R."/>
            <person name="Browne H."/>
            <person name="Corton N."/>
            <person name="Hauser H."/>
            <person name="Gamble J."/>
            <person name="Gilderthorp R."/>
            <person name="Marcello L."/>
            <person name="McQuillan J."/>
            <person name="Otto T.D."/>
            <person name="Quail M.A."/>
            <person name="Sanders M.J."/>
            <person name="van Tonder A."/>
            <person name="Ginger M.L."/>
            <person name="Field M.C."/>
            <person name="Barry J.D."/>
            <person name="Hertz-Fowler C."/>
            <person name="Berriman M."/>
        </authorList>
    </citation>
    <scope>NUCLEOTIDE SEQUENCE</scope>
    <source>
        <strain evidence="2">IL3000</strain>
    </source>
</reference>
<protein>
    <submittedName>
        <fullName evidence="2">Uncharacterized protein</fullName>
    </submittedName>
</protein>
<gene>
    <name evidence="2" type="ORF">TCIL3000_8_7390</name>
</gene>
<feature type="compositionally biased region" description="Low complexity" evidence="1">
    <location>
        <begin position="49"/>
        <end position="63"/>
    </location>
</feature>
<proteinExistence type="predicted"/>
<dbReference type="AlphaFoldDB" id="G0USZ7"/>
<feature type="region of interest" description="Disordered" evidence="1">
    <location>
        <begin position="44"/>
        <end position="70"/>
    </location>
</feature>
<dbReference type="EMBL" id="HE575321">
    <property type="protein sequence ID" value="CCC92510.1"/>
    <property type="molecule type" value="Genomic_DNA"/>
</dbReference>
<organism evidence="2">
    <name type="scientific">Trypanosoma congolense (strain IL3000)</name>
    <dbReference type="NCBI Taxonomy" id="1068625"/>
    <lineage>
        <taxon>Eukaryota</taxon>
        <taxon>Discoba</taxon>
        <taxon>Euglenozoa</taxon>
        <taxon>Kinetoplastea</taxon>
        <taxon>Metakinetoplastina</taxon>
        <taxon>Trypanosomatida</taxon>
        <taxon>Trypanosomatidae</taxon>
        <taxon>Trypanosoma</taxon>
        <taxon>Nannomonas</taxon>
    </lineage>
</organism>
<evidence type="ECO:0000313" key="2">
    <source>
        <dbReference type="EMBL" id="CCC92510.1"/>
    </source>
</evidence>
<sequence>MTTIAPNALLYTTEATQSLWVILLCVSGLNSIWQRYYVASTLIPEEETNNNNNNDRNKINTTTSSPRTQPFCLTHPPCAWNTKLTKLEKKMEGDFGQNG</sequence>